<feature type="domain" description="ABC3 transporter permease C-terminal" evidence="8">
    <location>
        <begin position="741"/>
        <end position="857"/>
    </location>
</feature>
<evidence type="ECO:0000256" key="6">
    <source>
        <dbReference type="ARBA" id="ARBA00038076"/>
    </source>
</evidence>
<comment type="subcellular location">
    <subcellularLocation>
        <location evidence="1">Cell membrane</location>
        <topology evidence="1">Multi-pass membrane protein</topology>
    </subcellularLocation>
</comment>
<keyword evidence="2" id="KW-1003">Cell membrane</keyword>
<dbReference type="GO" id="GO:0005886">
    <property type="term" value="C:plasma membrane"/>
    <property type="evidence" value="ECO:0007669"/>
    <property type="project" value="UniProtKB-SubCell"/>
</dbReference>
<feature type="transmembrane region" description="Helical" evidence="7">
    <location>
        <begin position="20"/>
        <end position="44"/>
    </location>
</feature>
<evidence type="ECO:0000259" key="8">
    <source>
        <dbReference type="Pfam" id="PF02687"/>
    </source>
</evidence>
<gene>
    <name evidence="9" type="ORF">J0J70_02185</name>
</gene>
<feature type="transmembrane region" description="Helical" evidence="7">
    <location>
        <begin position="796"/>
        <end position="815"/>
    </location>
</feature>
<dbReference type="EMBL" id="CP071250">
    <property type="protein sequence ID" value="UUF08841.1"/>
    <property type="molecule type" value="Genomic_DNA"/>
</dbReference>
<feature type="transmembrane region" description="Helical" evidence="7">
    <location>
        <begin position="827"/>
        <end position="849"/>
    </location>
</feature>
<feature type="domain" description="ABC3 transporter permease C-terminal" evidence="8">
    <location>
        <begin position="289"/>
        <end position="415"/>
    </location>
</feature>
<dbReference type="InterPro" id="IPR050250">
    <property type="entry name" value="Macrolide_Exporter_MacB"/>
</dbReference>
<keyword evidence="4 7" id="KW-1133">Transmembrane helix</keyword>
<evidence type="ECO:0000256" key="1">
    <source>
        <dbReference type="ARBA" id="ARBA00004651"/>
    </source>
</evidence>
<protein>
    <submittedName>
        <fullName evidence="9">ABC transporter permease</fullName>
    </submittedName>
</protein>
<dbReference type="RefSeq" id="WP_212724468.1">
    <property type="nucleotide sequence ID" value="NZ_CP071250.1"/>
</dbReference>
<keyword evidence="5 7" id="KW-0472">Membrane</keyword>
<evidence type="ECO:0000256" key="5">
    <source>
        <dbReference type="ARBA" id="ARBA00023136"/>
    </source>
</evidence>
<evidence type="ECO:0000313" key="10">
    <source>
        <dbReference type="Proteomes" id="UP001058072"/>
    </source>
</evidence>
<feature type="transmembrane region" description="Helical" evidence="7">
    <location>
        <begin position="282"/>
        <end position="307"/>
    </location>
</feature>
<dbReference type="Pfam" id="PF02687">
    <property type="entry name" value="FtsX"/>
    <property type="match status" value="2"/>
</dbReference>
<feature type="transmembrane region" description="Helical" evidence="7">
    <location>
        <begin position="335"/>
        <end position="357"/>
    </location>
</feature>
<dbReference type="PANTHER" id="PTHR30572">
    <property type="entry name" value="MEMBRANE COMPONENT OF TRANSPORTER-RELATED"/>
    <property type="match status" value="1"/>
</dbReference>
<feature type="transmembrane region" description="Helical" evidence="7">
    <location>
        <begin position="377"/>
        <end position="405"/>
    </location>
</feature>
<evidence type="ECO:0000256" key="3">
    <source>
        <dbReference type="ARBA" id="ARBA00022692"/>
    </source>
</evidence>
<dbReference type="PANTHER" id="PTHR30572:SF4">
    <property type="entry name" value="ABC TRANSPORTER PERMEASE YTRF"/>
    <property type="match status" value="1"/>
</dbReference>
<evidence type="ECO:0000256" key="4">
    <source>
        <dbReference type="ARBA" id="ARBA00022989"/>
    </source>
</evidence>
<dbReference type="GO" id="GO:0022857">
    <property type="term" value="F:transmembrane transporter activity"/>
    <property type="evidence" value="ECO:0007669"/>
    <property type="project" value="TreeGrafter"/>
</dbReference>
<sequence length="866" mass="97161">MNIIQKLTISYLKENKRQTLVTLIGVILSVTMITAVATSAASFMDLLQRRTIQIDGNWHVLYEDVPKESLSVIENDSDTKATFYSQSLGHARLDENKYSSKPYFHLLAFNESAQEAFPVNLIQGRFPANSHEILLSKDAIYNSGVNYQIGDTITLTVGQRVNEFGEYLSPSDWGGDCNIETLVDTKEYTFTIVGITSEPRYISSWGPAFTVITALDSELDATLSSVDVSVQLSHITPKLYNHAMQVASEANVPKDATESPMIAFNKELLRFYGVTGNDSMNLMIYSLAFFFMCVIMIGSVSVIYNAFSISASKRMKHLGMLASVGATKAQKRSAILFEGVVIGTIAIPLGLLFGTIGMGVTFNLVNPIFQSAANMTIALRLVISAPSIIIAILFSILTIFISAWIPARRAAKVSPMIAIRQNTEVKIPHRAVKTSKVVSKIFGIEGDLALKNIKRQKRRYRATVFSLILSFSLFLITTFFLNTLQSAYNLTLETINYDLYMSGDSTDYGYALSHSSESLLIDEIVSLPSVKDYNYIQKAYTYTSITEDLLTEQAIELLKGEQSDTDFSALLNQFELKIYGIRDDVFNRYIDQNNEISNSSTIPIVVINTNQFLKDNKYMQVNLLKEIDHLTFHSNEYQFNVLGYTSELPMGITYDFLSNNIPVITPLSAIEGMFEQGVFDGGYSNLSLYLTSDDTSTLENEIVNLYQEANSLTMPSIFSLQKSHESQKQLELLISIFAYGFICLITLICLVNVFNTITTSMLLRTREFAMIRSVGMDSKSFNKMIRFESLFYGLKALLYGIPLSIGLMYIVYQILKSNFEIPFTLPWSSFIIAIFGIFIFVGLSMWYSLIQIRKLNIIDALKQENI</sequence>
<accession>A0A9Q9CNX4</accession>
<feature type="transmembrane region" description="Helical" evidence="7">
    <location>
        <begin position="460"/>
        <end position="481"/>
    </location>
</feature>
<name>A0A9Q9CNX4_9FIRM</name>
<organism evidence="9 10">
    <name type="scientific">Turicibacter bilis</name>
    <dbReference type="NCBI Taxonomy" id="2735723"/>
    <lineage>
        <taxon>Bacteria</taxon>
        <taxon>Bacillati</taxon>
        <taxon>Bacillota</taxon>
        <taxon>Erysipelotrichia</taxon>
        <taxon>Erysipelotrichales</taxon>
        <taxon>Turicibacteraceae</taxon>
        <taxon>Turicibacter</taxon>
    </lineage>
</organism>
<dbReference type="InterPro" id="IPR003838">
    <property type="entry name" value="ABC3_permease_C"/>
</dbReference>
<proteinExistence type="inferred from homology"/>
<reference evidence="9" key="1">
    <citation type="submission" date="2021-03" db="EMBL/GenBank/DDBJ databases">
        <title>Comparative Genomics and Metabolomics in the genus Turicibacter.</title>
        <authorList>
            <person name="Maki J."/>
            <person name="Looft T."/>
        </authorList>
    </citation>
    <scope>NUCLEOTIDE SEQUENCE</scope>
    <source>
        <strain evidence="9">ISU324</strain>
    </source>
</reference>
<evidence type="ECO:0000256" key="7">
    <source>
        <dbReference type="SAM" id="Phobius"/>
    </source>
</evidence>
<dbReference type="Proteomes" id="UP001058072">
    <property type="component" value="Chromosome"/>
</dbReference>
<dbReference type="AlphaFoldDB" id="A0A9Q9CNX4"/>
<comment type="similarity">
    <text evidence="6">Belongs to the ABC-4 integral membrane protein family.</text>
</comment>
<evidence type="ECO:0000313" key="9">
    <source>
        <dbReference type="EMBL" id="UUF08841.1"/>
    </source>
</evidence>
<keyword evidence="3 7" id="KW-0812">Transmembrane</keyword>
<evidence type="ECO:0000256" key="2">
    <source>
        <dbReference type="ARBA" id="ARBA00022475"/>
    </source>
</evidence>
<feature type="transmembrane region" description="Helical" evidence="7">
    <location>
        <begin position="732"/>
        <end position="754"/>
    </location>
</feature>